<dbReference type="Proteomes" id="UP000186341">
    <property type="component" value="Unassembled WGS sequence"/>
</dbReference>
<reference evidence="2 3" key="1">
    <citation type="submission" date="2016-11" db="EMBL/GenBank/DDBJ databases">
        <title>Description of two novel members of the family Erysipelotrichaceae: Ileibacterium lipovorans gen. nov., sp. nov. and Dubosiella newyorkensis, gen. nov., sp. nov.</title>
        <authorList>
            <person name="Cox L.M."/>
            <person name="Sohn J."/>
            <person name="Tyrrell K.L."/>
            <person name="Citron D.M."/>
            <person name="Lawson P.A."/>
            <person name="Patel N.B."/>
            <person name="Iizumi T."/>
            <person name="Perez-Perez G.I."/>
            <person name="Goldstein E.J."/>
            <person name="Blaser M.J."/>
        </authorList>
    </citation>
    <scope>NUCLEOTIDE SEQUENCE [LARGE SCALE GENOMIC DNA]</scope>
    <source>
        <strain evidence="2 3">NYU-BL-A3</strain>
    </source>
</reference>
<feature type="domain" description="Putative component of 'biosynthetic module'" evidence="1">
    <location>
        <begin position="31"/>
        <end position="248"/>
    </location>
</feature>
<proteinExistence type="predicted"/>
<dbReference type="Pfam" id="PF14266">
    <property type="entry name" value="YceG_bac"/>
    <property type="match status" value="2"/>
</dbReference>
<evidence type="ECO:0000313" key="2">
    <source>
        <dbReference type="EMBL" id="OLU43026.1"/>
    </source>
</evidence>
<feature type="domain" description="Putative component of 'biosynthetic module'" evidence="1">
    <location>
        <begin position="295"/>
        <end position="496"/>
    </location>
</feature>
<sequence length="537" mass="61944">MIPLEWSFANRYIETDRVKRKEGIRMNELQEIVLDLWKPNSVRSRYQTFKPIFARFEGVHNEQEFNDLCRTIEDSKDDSTLIIDGGFQFAPKLDVLAQIKKEIPGVDLAHLTRDFLVMFANDQINEVYLRALSYTYSLAKRCGLFSNRRQEENFICNQIVLSLDYLMRLPFKADEAGKLIVYDPGTLDEKGFWFLMLCYLMGMDVLVLSPAGEQAFWKYDLDHLSKLYRNPISHRKQAFSDRVRLGKPLGKVRTTVSTLSAQTDESLFGQTGIFKPWMFRGIPVNHVQLEGTRIDLEDTWDREARLREGFQAEKKSITVPSFYVEIDGVDRNRSEYIGLLNKLKNAQNVFVDSTCGKGLFREIRPKSEAVKLVFAMNPDGTFNSKKLRETEGSLFDYVSAETGKVIVEKLNRLLHLKGSSLTKEERIHIANLVLSMSKPIARMIENFDYPFSVPKVLIFLNREERIKKEVRILLEFLSEFGFDIAVMAPSGVSGLDDPKRSILRLDQMVYDMDFPAPPIPEDEDNFHGLKSLFGLFK</sequence>
<keyword evidence="3" id="KW-1185">Reference proteome</keyword>
<name>A0A1U7NJ41_9FIRM</name>
<dbReference type="EMBL" id="MPJW01000028">
    <property type="protein sequence ID" value="OLU43026.1"/>
    <property type="molecule type" value="Genomic_DNA"/>
</dbReference>
<accession>A0A1U7NJ41</accession>
<comment type="caution">
    <text evidence="2">The sequence shown here is derived from an EMBL/GenBank/DDBJ whole genome shotgun (WGS) entry which is preliminary data.</text>
</comment>
<dbReference type="InterPro" id="IPR025647">
    <property type="entry name" value="YceG_bac"/>
</dbReference>
<protein>
    <recommendedName>
        <fullName evidence="1">Putative component of 'biosynthetic module' domain-containing protein</fullName>
    </recommendedName>
</protein>
<evidence type="ECO:0000259" key="1">
    <source>
        <dbReference type="Pfam" id="PF14266"/>
    </source>
</evidence>
<evidence type="ECO:0000313" key="3">
    <source>
        <dbReference type="Proteomes" id="UP000186341"/>
    </source>
</evidence>
<organism evidence="2 3">
    <name type="scientific">Ileibacterium valens</name>
    <dbReference type="NCBI Taxonomy" id="1862668"/>
    <lineage>
        <taxon>Bacteria</taxon>
        <taxon>Bacillati</taxon>
        <taxon>Bacillota</taxon>
        <taxon>Erysipelotrichia</taxon>
        <taxon>Erysipelotrichales</taxon>
        <taxon>Erysipelotrichaceae</taxon>
        <taxon>Ileibacterium</taxon>
    </lineage>
</organism>
<dbReference type="AlphaFoldDB" id="A0A1U7NJ41"/>
<gene>
    <name evidence="2" type="ORF">BO222_00750</name>
</gene>